<protein>
    <submittedName>
        <fullName evidence="1">Uncharacterized protein</fullName>
    </submittedName>
</protein>
<accession>A0A9W9ZKT4</accession>
<dbReference type="EMBL" id="MU825981">
    <property type="protein sequence ID" value="KAJ7381864.1"/>
    <property type="molecule type" value="Genomic_DNA"/>
</dbReference>
<dbReference type="AlphaFoldDB" id="A0A9W9ZKT4"/>
<gene>
    <name evidence="1" type="ORF">OS493_038628</name>
</gene>
<keyword evidence="2" id="KW-1185">Reference proteome</keyword>
<evidence type="ECO:0000313" key="2">
    <source>
        <dbReference type="Proteomes" id="UP001163046"/>
    </source>
</evidence>
<sequence length="103" mass="12111">MVNMRDGEKARDFDDFKKFKFPDVVKSQLSFPDLVVVRPAFLEMDFSTFMISGKKQLFIYEPHDNTKLYEAHIQEASLDFNPTSKKFRRKKLLESTFNGHVPC</sequence>
<proteinExistence type="predicted"/>
<dbReference type="OrthoDB" id="415358at2759"/>
<reference evidence="1" key="1">
    <citation type="submission" date="2023-01" db="EMBL/GenBank/DDBJ databases">
        <title>Genome assembly of the deep-sea coral Lophelia pertusa.</title>
        <authorList>
            <person name="Herrera S."/>
            <person name="Cordes E."/>
        </authorList>
    </citation>
    <scope>NUCLEOTIDE SEQUENCE</scope>
    <source>
        <strain evidence="1">USNM1676648</strain>
        <tissue evidence="1">Polyp</tissue>
    </source>
</reference>
<dbReference type="Proteomes" id="UP001163046">
    <property type="component" value="Unassembled WGS sequence"/>
</dbReference>
<organism evidence="1 2">
    <name type="scientific">Desmophyllum pertusum</name>
    <dbReference type="NCBI Taxonomy" id="174260"/>
    <lineage>
        <taxon>Eukaryota</taxon>
        <taxon>Metazoa</taxon>
        <taxon>Cnidaria</taxon>
        <taxon>Anthozoa</taxon>
        <taxon>Hexacorallia</taxon>
        <taxon>Scleractinia</taxon>
        <taxon>Caryophylliina</taxon>
        <taxon>Caryophylliidae</taxon>
        <taxon>Desmophyllum</taxon>
    </lineage>
</organism>
<name>A0A9W9ZKT4_9CNID</name>
<comment type="caution">
    <text evidence="1">The sequence shown here is derived from an EMBL/GenBank/DDBJ whole genome shotgun (WGS) entry which is preliminary data.</text>
</comment>
<evidence type="ECO:0000313" key="1">
    <source>
        <dbReference type="EMBL" id="KAJ7381864.1"/>
    </source>
</evidence>